<feature type="transmembrane region" description="Helical" evidence="14">
    <location>
        <begin position="185"/>
        <end position="204"/>
    </location>
</feature>
<evidence type="ECO:0000256" key="11">
    <source>
        <dbReference type="ARBA" id="ARBA00023136"/>
    </source>
</evidence>
<feature type="transmembrane region" description="Helical" evidence="14">
    <location>
        <begin position="81"/>
        <end position="101"/>
    </location>
</feature>
<reference evidence="15" key="1">
    <citation type="submission" date="2016-04" db="EMBL/GenBank/DDBJ databases">
        <title>The complete mitochondrial genome of Gasteruption parvicollarium.</title>
        <authorList>
            <person name="Wei S.J."/>
            <person name="Wu Q.L."/>
        </authorList>
    </citation>
    <scope>NUCLEOTIDE SEQUENCE</scope>
</reference>
<evidence type="ECO:0000256" key="6">
    <source>
        <dbReference type="ARBA" id="ARBA00022692"/>
    </source>
</evidence>
<organism evidence="15">
    <name type="scientific">Gasteruption parvicollarium</name>
    <dbReference type="NCBI Taxonomy" id="1738629"/>
    <lineage>
        <taxon>Eukaryota</taxon>
        <taxon>Metazoa</taxon>
        <taxon>Ecdysozoa</taxon>
        <taxon>Arthropoda</taxon>
        <taxon>Hexapoda</taxon>
        <taxon>Insecta</taxon>
        <taxon>Pterygota</taxon>
        <taxon>Neoptera</taxon>
        <taxon>Endopterygota</taxon>
        <taxon>Hymenoptera</taxon>
        <taxon>Apocrita</taxon>
        <taxon>Evanioidea</taxon>
        <taxon>Gasteruptiidae</taxon>
        <taxon>Gasteruption</taxon>
    </lineage>
</organism>
<feature type="transmembrane region" description="Helical" evidence="14">
    <location>
        <begin position="153"/>
        <end position="173"/>
    </location>
</feature>
<gene>
    <name evidence="15" type="primary">ND1</name>
</gene>
<keyword evidence="9 13" id="KW-0830">Ubiquinone</keyword>
<keyword evidence="10 13" id="KW-0496">Mitochondrion</keyword>
<protein>
    <recommendedName>
        <fullName evidence="4 13">NADH-ubiquinone oxidoreductase chain 1</fullName>
        <ecNumber evidence="13">7.1.1.2</ecNumber>
    </recommendedName>
</protein>
<evidence type="ECO:0000256" key="10">
    <source>
        <dbReference type="ARBA" id="ARBA00023128"/>
    </source>
</evidence>
<evidence type="ECO:0000256" key="13">
    <source>
        <dbReference type="RuleBase" id="RU000473"/>
    </source>
</evidence>
<evidence type="ECO:0000256" key="3">
    <source>
        <dbReference type="ARBA" id="ARBA00010535"/>
    </source>
</evidence>
<dbReference type="EC" id="7.1.1.2" evidence="13"/>
<geneLocation type="mitochondrion" evidence="15"/>
<dbReference type="EMBL" id="KR270643">
    <property type="protein sequence ID" value="ALJ93750.1"/>
    <property type="molecule type" value="Genomic_DNA"/>
</dbReference>
<sequence length="317" mass="37458">MMKEIKIYIQYSLEFFFIMLILIIMVLISVAYTTLLERKILGYIQLRKGPNKVGLIGIFQPFSDAIKLFCKETVSLMNINFFIYLFSPMLSMLLMMIMWFNYPYKFNLMSMNLGLIFMFCVFSIGVYGLMWAGWSSNSMYSLLGSIRLISQTISYEVSFMLLIFSIFMLTESYNILQMTFYQNNIWFIFMLSGIGLMFYVSLLIELNRTPFDLAEGESELVSGFNTEYMSGLFALIFLAEYGMINFMSMLYTMLFLGGIDFLFFFKVFFLIFSIIWMRGSFPRIRYDKLMYLVWKIFLSSILNFILFIMMIKLLLLD</sequence>
<comment type="subcellular location">
    <subcellularLocation>
        <location evidence="2 12">Mitochondrion inner membrane</location>
        <topology evidence="2 12">Multi-pass membrane protein</topology>
    </subcellularLocation>
</comment>
<keyword evidence="7" id="KW-0999">Mitochondrion inner membrane</keyword>
<evidence type="ECO:0000256" key="8">
    <source>
        <dbReference type="ARBA" id="ARBA00022989"/>
    </source>
</evidence>
<keyword evidence="6 12" id="KW-0812">Transmembrane</keyword>
<feature type="transmembrane region" description="Helical" evidence="14">
    <location>
        <begin position="296"/>
        <end position="315"/>
    </location>
</feature>
<keyword evidence="8 14" id="KW-1133">Transmembrane helix</keyword>
<evidence type="ECO:0000313" key="15">
    <source>
        <dbReference type="EMBL" id="ALJ93750.1"/>
    </source>
</evidence>
<dbReference type="PROSITE" id="PS00668">
    <property type="entry name" value="COMPLEX1_ND1_2"/>
    <property type="match status" value="1"/>
</dbReference>
<evidence type="ECO:0000256" key="4">
    <source>
        <dbReference type="ARBA" id="ARBA00021009"/>
    </source>
</evidence>
<dbReference type="GO" id="GO:0005743">
    <property type="term" value="C:mitochondrial inner membrane"/>
    <property type="evidence" value="ECO:0007669"/>
    <property type="project" value="UniProtKB-SubCell"/>
</dbReference>
<proteinExistence type="inferred from homology"/>
<dbReference type="PANTHER" id="PTHR11432">
    <property type="entry name" value="NADH DEHYDROGENASE SUBUNIT 1"/>
    <property type="match status" value="1"/>
</dbReference>
<feature type="transmembrane region" description="Helical" evidence="14">
    <location>
        <begin position="228"/>
        <end position="247"/>
    </location>
</feature>
<evidence type="ECO:0000256" key="12">
    <source>
        <dbReference type="RuleBase" id="RU000471"/>
    </source>
</evidence>
<comment type="catalytic activity">
    <reaction evidence="13">
        <text>a ubiquinone + NADH + 5 H(+)(in) = a ubiquinol + NAD(+) + 4 H(+)(out)</text>
        <dbReference type="Rhea" id="RHEA:29091"/>
        <dbReference type="Rhea" id="RHEA-COMP:9565"/>
        <dbReference type="Rhea" id="RHEA-COMP:9566"/>
        <dbReference type="ChEBI" id="CHEBI:15378"/>
        <dbReference type="ChEBI" id="CHEBI:16389"/>
        <dbReference type="ChEBI" id="CHEBI:17976"/>
        <dbReference type="ChEBI" id="CHEBI:57540"/>
        <dbReference type="ChEBI" id="CHEBI:57945"/>
        <dbReference type="EC" id="7.1.1.2"/>
    </reaction>
</comment>
<feature type="transmembrane region" description="Helical" evidence="14">
    <location>
        <begin position="113"/>
        <end position="133"/>
    </location>
</feature>
<dbReference type="PANTHER" id="PTHR11432:SF3">
    <property type="entry name" value="NADH-UBIQUINONE OXIDOREDUCTASE CHAIN 1"/>
    <property type="match status" value="1"/>
</dbReference>
<evidence type="ECO:0000256" key="2">
    <source>
        <dbReference type="ARBA" id="ARBA00004448"/>
    </source>
</evidence>
<comment type="function">
    <text evidence="1">Core subunit of the mitochondrial membrane respiratory chain NADH dehydrogenase (Complex I) that is believed to belong to the minimal assembly required for catalysis. Complex I functions in the transfer of electrons from NADH to the respiratory chain. The immediate electron acceptor for the enzyme is believed to be ubiquinone.</text>
</comment>
<dbReference type="Pfam" id="PF00146">
    <property type="entry name" value="NADHdh"/>
    <property type="match status" value="1"/>
</dbReference>
<dbReference type="AlphaFoldDB" id="A0A2S0AYE6"/>
<dbReference type="GO" id="GO:0003954">
    <property type="term" value="F:NADH dehydrogenase activity"/>
    <property type="evidence" value="ECO:0007669"/>
    <property type="project" value="TreeGrafter"/>
</dbReference>
<evidence type="ECO:0000256" key="14">
    <source>
        <dbReference type="SAM" id="Phobius"/>
    </source>
</evidence>
<evidence type="ECO:0000256" key="9">
    <source>
        <dbReference type="ARBA" id="ARBA00023075"/>
    </source>
</evidence>
<keyword evidence="11 14" id="KW-0472">Membrane</keyword>
<keyword evidence="5" id="KW-0813">Transport</keyword>
<feature type="transmembrane region" description="Helical" evidence="14">
    <location>
        <begin position="254"/>
        <end position="276"/>
    </location>
</feature>
<dbReference type="PROSITE" id="PS00667">
    <property type="entry name" value="COMPLEX1_ND1_1"/>
    <property type="match status" value="1"/>
</dbReference>
<accession>A0A2S0AYE6</accession>
<dbReference type="GO" id="GO:0009060">
    <property type="term" value="P:aerobic respiration"/>
    <property type="evidence" value="ECO:0007669"/>
    <property type="project" value="TreeGrafter"/>
</dbReference>
<evidence type="ECO:0000256" key="7">
    <source>
        <dbReference type="ARBA" id="ARBA00022792"/>
    </source>
</evidence>
<name>A0A2S0AYE6_9HYME</name>
<comment type="similarity">
    <text evidence="3 12">Belongs to the complex I subunit 1 family.</text>
</comment>
<dbReference type="InterPro" id="IPR018086">
    <property type="entry name" value="NADH_UbQ_OxRdtase_su1_CS"/>
</dbReference>
<evidence type="ECO:0000256" key="5">
    <source>
        <dbReference type="ARBA" id="ARBA00022448"/>
    </source>
</evidence>
<evidence type="ECO:0000256" key="1">
    <source>
        <dbReference type="ARBA" id="ARBA00003257"/>
    </source>
</evidence>
<dbReference type="HAMAP" id="MF_01350">
    <property type="entry name" value="NDH1_NuoH"/>
    <property type="match status" value="1"/>
</dbReference>
<dbReference type="GO" id="GO:0008137">
    <property type="term" value="F:NADH dehydrogenase (ubiquinone) activity"/>
    <property type="evidence" value="ECO:0007669"/>
    <property type="project" value="UniProtKB-EC"/>
</dbReference>
<keyword evidence="12" id="KW-0520">NAD</keyword>
<feature type="transmembrane region" description="Helical" evidence="14">
    <location>
        <begin position="12"/>
        <end position="32"/>
    </location>
</feature>
<dbReference type="InterPro" id="IPR001694">
    <property type="entry name" value="NADH_UbQ_OxRdtase_su1/FPO"/>
</dbReference>